<feature type="transmembrane region" description="Helical" evidence="1">
    <location>
        <begin position="37"/>
        <end position="54"/>
    </location>
</feature>
<dbReference type="RefSeq" id="WP_345245507.1">
    <property type="nucleotide sequence ID" value="NZ_BAABFO010000001.1"/>
</dbReference>
<protein>
    <submittedName>
        <fullName evidence="2">Uncharacterized protein</fullName>
    </submittedName>
</protein>
<comment type="caution">
    <text evidence="2">The sequence shown here is derived from an EMBL/GenBank/DDBJ whole genome shotgun (WGS) entry which is preliminary data.</text>
</comment>
<gene>
    <name evidence="2" type="ORF">GCM10023144_02510</name>
</gene>
<organism evidence="2 3">
    <name type="scientific">Pigmentiphaga soli</name>
    <dbReference type="NCBI Taxonomy" id="1007095"/>
    <lineage>
        <taxon>Bacteria</taxon>
        <taxon>Pseudomonadati</taxon>
        <taxon>Pseudomonadota</taxon>
        <taxon>Betaproteobacteria</taxon>
        <taxon>Burkholderiales</taxon>
        <taxon>Alcaligenaceae</taxon>
        <taxon>Pigmentiphaga</taxon>
    </lineage>
</organism>
<evidence type="ECO:0000256" key="1">
    <source>
        <dbReference type="SAM" id="Phobius"/>
    </source>
</evidence>
<proteinExistence type="predicted"/>
<sequence length="63" mass="6720">MEIRRIAGIATALVAALVMEALPGHVGHWSSLAQELVWEAMAIVIAAGLGIAFWPGRRRSSLP</sequence>
<accession>A0ABP8GEB7</accession>
<keyword evidence="3" id="KW-1185">Reference proteome</keyword>
<keyword evidence="1" id="KW-0472">Membrane</keyword>
<reference evidence="3" key="1">
    <citation type="journal article" date="2019" name="Int. J. Syst. Evol. Microbiol.">
        <title>The Global Catalogue of Microorganisms (GCM) 10K type strain sequencing project: providing services to taxonomists for standard genome sequencing and annotation.</title>
        <authorList>
            <consortium name="The Broad Institute Genomics Platform"/>
            <consortium name="The Broad Institute Genome Sequencing Center for Infectious Disease"/>
            <person name="Wu L."/>
            <person name="Ma J."/>
        </authorList>
    </citation>
    <scope>NUCLEOTIDE SEQUENCE [LARGE SCALE GENOMIC DNA]</scope>
    <source>
        <strain evidence="3">JCM 17666</strain>
    </source>
</reference>
<evidence type="ECO:0000313" key="2">
    <source>
        <dbReference type="EMBL" id="GAA4322496.1"/>
    </source>
</evidence>
<keyword evidence="1" id="KW-1133">Transmembrane helix</keyword>
<name>A0ABP8GEB7_9BURK</name>
<dbReference type="EMBL" id="BAABFO010000001">
    <property type="protein sequence ID" value="GAA4322496.1"/>
    <property type="molecule type" value="Genomic_DNA"/>
</dbReference>
<keyword evidence="1" id="KW-0812">Transmembrane</keyword>
<dbReference type="Proteomes" id="UP001501671">
    <property type="component" value="Unassembled WGS sequence"/>
</dbReference>
<evidence type="ECO:0000313" key="3">
    <source>
        <dbReference type="Proteomes" id="UP001501671"/>
    </source>
</evidence>